<sequence>MEQEERRGGNEEWRGCGEEQGRGGKEKRRGGGEEERRQVDEEKKSAKRYEIKYGRVRKGRCRKEVQRKVESRETSSEVRKPANKTLSAVRSEGDLKEVRKRLTSPSFSRPKNHSVTPPRPALPPPGTPDQTVPEREDKEREGQSGKGDVKSREKRSSEQTNTEEGEEKYRGSQRGRREEEQLNGGERRKCGFRGGEEDEFLDEDMDILGCREELMERITQDYPEEEMEEDFSLMLFEEE</sequence>
<gene>
    <name evidence="2" type="ORF">UPYG_G00246450</name>
</gene>
<dbReference type="AlphaFoldDB" id="A0ABD0WLD5"/>
<comment type="caution">
    <text evidence="2">The sequence shown here is derived from an EMBL/GenBank/DDBJ whole genome shotgun (WGS) entry which is preliminary data.</text>
</comment>
<evidence type="ECO:0000313" key="2">
    <source>
        <dbReference type="EMBL" id="KAL0970728.1"/>
    </source>
</evidence>
<evidence type="ECO:0000256" key="1">
    <source>
        <dbReference type="SAM" id="MobiDB-lite"/>
    </source>
</evidence>
<feature type="compositionally biased region" description="Polar residues" evidence="1">
    <location>
        <begin position="103"/>
        <end position="115"/>
    </location>
</feature>
<feature type="region of interest" description="Disordered" evidence="1">
    <location>
        <begin position="59"/>
        <end position="196"/>
    </location>
</feature>
<organism evidence="2 3">
    <name type="scientific">Umbra pygmaea</name>
    <name type="common">Eastern mudminnow</name>
    <dbReference type="NCBI Taxonomy" id="75934"/>
    <lineage>
        <taxon>Eukaryota</taxon>
        <taxon>Metazoa</taxon>
        <taxon>Chordata</taxon>
        <taxon>Craniata</taxon>
        <taxon>Vertebrata</taxon>
        <taxon>Euteleostomi</taxon>
        <taxon>Actinopterygii</taxon>
        <taxon>Neopterygii</taxon>
        <taxon>Teleostei</taxon>
        <taxon>Protacanthopterygii</taxon>
        <taxon>Esociformes</taxon>
        <taxon>Umbridae</taxon>
        <taxon>Umbra</taxon>
    </lineage>
</organism>
<dbReference type="Proteomes" id="UP001557470">
    <property type="component" value="Unassembled WGS sequence"/>
</dbReference>
<accession>A0ABD0WLD5</accession>
<reference evidence="2 3" key="1">
    <citation type="submission" date="2024-06" db="EMBL/GenBank/DDBJ databases">
        <authorList>
            <person name="Pan Q."/>
            <person name="Wen M."/>
            <person name="Jouanno E."/>
            <person name="Zahm M."/>
            <person name="Klopp C."/>
            <person name="Cabau C."/>
            <person name="Louis A."/>
            <person name="Berthelot C."/>
            <person name="Parey E."/>
            <person name="Roest Crollius H."/>
            <person name="Montfort J."/>
            <person name="Robinson-Rechavi M."/>
            <person name="Bouchez O."/>
            <person name="Lampietro C."/>
            <person name="Lopez Roques C."/>
            <person name="Donnadieu C."/>
            <person name="Postlethwait J."/>
            <person name="Bobe J."/>
            <person name="Verreycken H."/>
            <person name="Guiguen Y."/>
        </authorList>
    </citation>
    <scope>NUCLEOTIDE SEQUENCE [LARGE SCALE GENOMIC DNA]</scope>
    <source>
        <strain evidence="2">Up_M1</strain>
        <tissue evidence="2">Testis</tissue>
    </source>
</reference>
<evidence type="ECO:0000313" key="3">
    <source>
        <dbReference type="Proteomes" id="UP001557470"/>
    </source>
</evidence>
<feature type="region of interest" description="Disordered" evidence="1">
    <location>
        <begin position="1"/>
        <end position="47"/>
    </location>
</feature>
<name>A0ABD0WLD5_UMBPY</name>
<proteinExistence type="predicted"/>
<dbReference type="EMBL" id="JAGEUA010000007">
    <property type="protein sequence ID" value="KAL0970728.1"/>
    <property type="molecule type" value="Genomic_DNA"/>
</dbReference>
<keyword evidence="3" id="KW-1185">Reference proteome</keyword>
<feature type="compositionally biased region" description="Basic and acidic residues" evidence="1">
    <location>
        <begin position="132"/>
        <end position="157"/>
    </location>
</feature>
<feature type="compositionally biased region" description="Pro residues" evidence="1">
    <location>
        <begin position="117"/>
        <end position="127"/>
    </location>
</feature>
<feature type="compositionally biased region" description="Basic and acidic residues" evidence="1">
    <location>
        <begin position="167"/>
        <end position="189"/>
    </location>
</feature>
<protein>
    <submittedName>
        <fullName evidence="2">Uncharacterized protein</fullName>
    </submittedName>
</protein>
<feature type="compositionally biased region" description="Basic and acidic residues" evidence="1">
    <location>
        <begin position="62"/>
        <end position="80"/>
    </location>
</feature>